<dbReference type="InterPro" id="IPR056242">
    <property type="entry name" value="PIN_TASOR"/>
</dbReference>
<sequence length="1598" mass="180015">MATAGETEASPPTDASWESGGGGDDEMKLALPELESSPQNGGGGGGGGGGGLSIAEPGGGAGPEETAAASAAPGVSHEQPQDASEAGAAALLKGPEEPERPVRRSFQIPRKSREKKALFQPLTPGSREFEDVLNILHSSYLEPTSVTNFNYKRACLIHNELLEKEFTEKRRELKFDGRLDKELSESYAFLMVDRYQVQSICEKGLQVGQSKITILGSPSMGIYLSRYADLLQANPLEAGAVGDVVIFKIMKGKIKSIYDPMGVKSLESILNKSALDPTPKHECHVSKNANRITSLLAYRAYELTQYYFYEYSFDELRRRPRHVCPYAVVSFTYKDDIQTPKFVPSSRSNSFNADRNTDKFNYTLWKGQLLNKGKLLCYISLRSATRAFLPIKLPEKLDVETVMSIDHLKQKIPPIYKNFEEWNVLVKPLGDRGYLFLLSPCQMVSPYEHQTAKSRVLHALFLFQESRGIVPSQKGSTNAAPQKRHESMTDVLKITQFLQFALIQCRKEFKDINTINFHSVVEKYVNEFFKRGFGSGKREFIMFPYDSRLDDKKFLYSAPKNKSHIDNCLHAYIFRPEMYQLPICKLKELFEENRKLQQFSPLSDYEGQEEEMNGTKMKFGKRNNSRGETIIPRKQKSSHSLDYDKDRVKELINLIQCRKKNVGGDSDTEDMRSKTVLKRKLEDLPENMKKLAKTSNLSENCHLYEESPQPIGSLGHDADLRQQQQDTSNSGVADIHRLFNWLSETLANARHSDASLTDTVNKALGLNTDDPYEELRQKHEYELNSPDKKEYEQPTCAKIENVHFKGTQSPLLEIDTSLLKYPVALSTSEAGTDHKLHLKEDPNLISMNNFEDCSLCPTVPIEHGFRRQSKSNSVEETEIHWKLIPITGGNARSPEDQLGKHGEKQTPDTLKGTTEEDVLTGQVVTVEEQCVPAAEPPTMSETTERTVLGEYNLFSRKIEEILKQKNVSYVSRISTPIFSSQEKMKRLSEFIYSKTSKAGVQEFVDGLHEKLNTIIIKASAKGGNLPPVSPNDSCTKIALNPLGKPVLPVSSSDFNNKQLLEPLCSDTLKDTNSNEQHSSSTLGLTEVEVNQPQHVTELMLTSDHTVPGDTAREPVEKETTKSPSDVNISAQPALSNFISQLEPEVFNSLVKIMKDVQKNTVKFYIHEEEESVLCKEIKEYLIKLGNTECHPEQFLERRSKLDKLLIIIQNEDIAGFIHKVPGLVTLKKLSCVSFAGVDSLDDVKNHTYNELFVSGGFIVSDESILNPELITIENLKNFLTFLEELSTPEGKWQWKVHCKFQKKLKELGRLNAKALSLLTLLNVYQKKHLVEILSYHNCDSQTRNAPELDCLIRLQAQNIQQRHIVFLTEKNIKMLSSYTDNGIVVATTEDFMQNFKNLVGYHNSITEENLPLLGANENLESQSALLENDEKDEEDMSLDSGDEISQIEVCSNFHSEILAKETKGSRGTDQNKNIQIELQSSPDVQNSLLEDKTYQIDSEERASVAIACSEGENSSATEQDSYSNFQVYHSQLNMSHQFSHFNVLTHQTFLGTPYALSSSQPQESENYFLSAYTQSLDRDKSPLSWGKSDSSRPFSKEK</sequence>
<dbReference type="Proteomes" id="UP000694391">
    <property type="component" value="Unplaced"/>
</dbReference>
<evidence type="ECO:0000256" key="1">
    <source>
        <dbReference type="ARBA" id="ARBA00008058"/>
    </source>
</evidence>
<gene>
    <name evidence="6" type="primary">TASOR</name>
</gene>
<dbReference type="Pfam" id="PF23314">
    <property type="entry name" value="TASOR_alpha-beta"/>
    <property type="match status" value="1"/>
</dbReference>
<organism evidence="6 7">
    <name type="scientific">Canis lupus dingo</name>
    <name type="common">dingo</name>
    <dbReference type="NCBI Taxonomy" id="286419"/>
    <lineage>
        <taxon>Eukaryota</taxon>
        <taxon>Metazoa</taxon>
        <taxon>Chordata</taxon>
        <taxon>Craniata</taxon>
        <taxon>Vertebrata</taxon>
        <taxon>Euteleostomi</taxon>
        <taxon>Mammalia</taxon>
        <taxon>Eutheria</taxon>
        <taxon>Laurasiatheria</taxon>
        <taxon>Carnivora</taxon>
        <taxon>Caniformia</taxon>
        <taxon>Canidae</taxon>
        <taxon>Canis</taxon>
    </lineage>
</organism>
<evidence type="ECO:0000313" key="6">
    <source>
        <dbReference type="Ensembl" id="ENSCAFP00020007040.1"/>
    </source>
</evidence>
<evidence type="ECO:0000259" key="3">
    <source>
        <dbReference type="Pfam" id="PF12509"/>
    </source>
</evidence>
<dbReference type="GeneTree" id="ENSGT00530000063735"/>
<dbReference type="GO" id="GO:0005654">
    <property type="term" value="C:nucleoplasm"/>
    <property type="evidence" value="ECO:0007669"/>
    <property type="project" value="Ensembl"/>
</dbReference>
<dbReference type="GO" id="GO:0000792">
    <property type="term" value="C:heterochromatin"/>
    <property type="evidence" value="ECO:0007669"/>
    <property type="project" value="Ensembl"/>
</dbReference>
<evidence type="ECO:0000259" key="4">
    <source>
        <dbReference type="Pfam" id="PF23314"/>
    </source>
</evidence>
<feature type="domain" description="TASOR PIN" evidence="5">
    <location>
        <begin position="1256"/>
        <end position="1397"/>
    </location>
</feature>
<feature type="region of interest" description="Disordered" evidence="2">
    <location>
        <begin position="888"/>
        <end position="913"/>
    </location>
</feature>
<comment type="similarity">
    <text evidence="1">Belongs to the TASOR family.</text>
</comment>
<feature type="region of interest" description="Disordered" evidence="2">
    <location>
        <begin position="1"/>
        <end position="117"/>
    </location>
</feature>
<dbReference type="InterPro" id="IPR046432">
    <property type="entry name" value="TASOR"/>
</dbReference>
<dbReference type="CDD" id="cd22569">
    <property type="entry name" value="TASOR_PBD"/>
    <property type="match status" value="1"/>
</dbReference>
<feature type="compositionally biased region" description="Basic and acidic residues" evidence="2">
    <location>
        <begin position="1110"/>
        <end position="1120"/>
    </location>
</feature>
<dbReference type="InterPro" id="IPR022188">
    <property type="entry name" value="TASOR_DUF3715"/>
</dbReference>
<dbReference type="Pfam" id="PF12509">
    <property type="entry name" value="DUF3715"/>
    <property type="match status" value="1"/>
</dbReference>
<dbReference type="Pfam" id="PF24630">
    <property type="entry name" value="PIN_TASOR"/>
    <property type="match status" value="1"/>
</dbReference>
<dbReference type="InterPro" id="IPR056243">
    <property type="entry name" value="TASOR_ab_dom"/>
</dbReference>
<feature type="compositionally biased region" description="Polar residues" evidence="2">
    <location>
        <begin position="1587"/>
        <end position="1598"/>
    </location>
</feature>
<feature type="region of interest" description="Disordered" evidence="2">
    <location>
        <begin position="605"/>
        <end position="624"/>
    </location>
</feature>
<feature type="compositionally biased region" description="Gly residues" evidence="2">
    <location>
        <begin position="40"/>
        <end position="62"/>
    </location>
</feature>
<feature type="compositionally biased region" description="Low complexity" evidence="2">
    <location>
        <begin position="63"/>
        <end position="74"/>
    </location>
</feature>
<name>A0A8C0QW20_CANLU</name>
<dbReference type="Gene3D" id="3.90.228.10">
    <property type="match status" value="1"/>
</dbReference>
<dbReference type="GO" id="GO:0003682">
    <property type="term" value="F:chromatin binding"/>
    <property type="evidence" value="ECO:0007669"/>
    <property type="project" value="Ensembl"/>
</dbReference>
<dbReference type="GO" id="GO:0008595">
    <property type="term" value="P:anterior/posterior axis specification, embryo"/>
    <property type="evidence" value="ECO:0007669"/>
    <property type="project" value="Ensembl"/>
</dbReference>
<dbReference type="PANTHER" id="PTHR16207:SF1">
    <property type="entry name" value="PROTEIN TASOR"/>
    <property type="match status" value="1"/>
</dbReference>
<dbReference type="GO" id="GO:0097355">
    <property type="term" value="P:protein localization to heterochromatin"/>
    <property type="evidence" value="ECO:0007669"/>
    <property type="project" value="Ensembl"/>
</dbReference>
<dbReference type="GO" id="GO:0060809">
    <property type="term" value="P:mesodermal to mesenchymal transition involved in gastrulation"/>
    <property type="evidence" value="ECO:0007669"/>
    <property type="project" value="Ensembl"/>
</dbReference>
<feature type="compositionally biased region" description="Basic and acidic residues" evidence="2">
    <location>
        <begin position="893"/>
        <end position="906"/>
    </location>
</feature>
<keyword evidence="7" id="KW-1185">Reference proteome</keyword>
<dbReference type="PANTHER" id="PTHR16207">
    <property type="entry name" value="SET DOMAIN-CONTAINING PROTEIN"/>
    <property type="match status" value="1"/>
</dbReference>
<proteinExistence type="inferred from homology"/>
<dbReference type="GO" id="GO:0141005">
    <property type="term" value="P:transposable element silencing by heterochromatin formation"/>
    <property type="evidence" value="ECO:0007669"/>
    <property type="project" value="Ensembl"/>
</dbReference>
<evidence type="ECO:0000313" key="7">
    <source>
        <dbReference type="Proteomes" id="UP000694391"/>
    </source>
</evidence>
<feature type="region of interest" description="Disordered" evidence="2">
    <location>
        <begin position="1577"/>
        <end position="1598"/>
    </location>
</feature>
<protein>
    <submittedName>
        <fullName evidence="6">Transcription activation suppressor</fullName>
    </submittedName>
</protein>
<reference evidence="6" key="1">
    <citation type="submission" date="2025-08" db="UniProtKB">
        <authorList>
            <consortium name="Ensembl"/>
        </authorList>
    </citation>
    <scope>IDENTIFICATION</scope>
</reference>
<feature type="region of interest" description="Disordered" evidence="2">
    <location>
        <begin position="1104"/>
        <end position="1126"/>
    </location>
</feature>
<evidence type="ECO:0000256" key="2">
    <source>
        <dbReference type="SAM" id="MobiDB-lite"/>
    </source>
</evidence>
<reference evidence="6" key="2">
    <citation type="submission" date="2025-09" db="UniProtKB">
        <authorList>
            <consortium name="Ensembl"/>
        </authorList>
    </citation>
    <scope>IDENTIFICATION</scope>
</reference>
<evidence type="ECO:0000259" key="5">
    <source>
        <dbReference type="Pfam" id="PF24630"/>
    </source>
</evidence>
<feature type="domain" description="TASOR pseudo-PARP" evidence="3">
    <location>
        <begin position="172"/>
        <end position="325"/>
    </location>
</feature>
<feature type="domain" description="TASOR alpha/beta" evidence="4">
    <location>
        <begin position="1158"/>
        <end position="1252"/>
    </location>
</feature>
<dbReference type="Ensembl" id="ENSCAFT00020008149.1">
    <property type="protein sequence ID" value="ENSCAFP00020007040.1"/>
    <property type="gene ID" value="ENSCAFG00020005538.1"/>
</dbReference>
<accession>A0A8C0QW20</accession>